<accession>A0A8H9FYG8</accession>
<dbReference type="AlphaFoldDB" id="A0A8H9FYG8"/>
<organism evidence="1 2">
    <name type="scientific">Sphingobacterium cellulitidis</name>
    <dbReference type="NCBI Taxonomy" id="1768011"/>
    <lineage>
        <taxon>Bacteria</taxon>
        <taxon>Pseudomonadati</taxon>
        <taxon>Bacteroidota</taxon>
        <taxon>Sphingobacteriia</taxon>
        <taxon>Sphingobacteriales</taxon>
        <taxon>Sphingobacteriaceae</taxon>
        <taxon>Sphingobacterium</taxon>
    </lineage>
</organism>
<name>A0A8H9FYG8_9SPHI</name>
<evidence type="ECO:0000313" key="1">
    <source>
        <dbReference type="EMBL" id="GGE07124.1"/>
    </source>
</evidence>
<dbReference type="RefSeq" id="WP_182498092.1">
    <property type="nucleotide sequence ID" value="NZ_BMKM01000001.1"/>
</dbReference>
<proteinExistence type="predicted"/>
<dbReference type="Proteomes" id="UP000614460">
    <property type="component" value="Unassembled WGS sequence"/>
</dbReference>
<comment type="caution">
    <text evidence="1">The sequence shown here is derived from an EMBL/GenBank/DDBJ whole genome shotgun (WGS) entry which is preliminary data.</text>
</comment>
<reference evidence="1" key="2">
    <citation type="submission" date="2020-09" db="EMBL/GenBank/DDBJ databases">
        <authorList>
            <person name="Sun Q."/>
            <person name="Zhou Y."/>
        </authorList>
    </citation>
    <scope>NUCLEOTIDE SEQUENCE</scope>
    <source>
        <strain evidence="1">CGMCC 1.15966</strain>
    </source>
</reference>
<keyword evidence="2" id="KW-1185">Reference proteome</keyword>
<reference evidence="1" key="1">
    <citation type="journal article" date="2014" name="Int. J. Syst. Evol. Microbiol.">
        <title>Complete genome sequence of Corynebacterium casei LMG S-19264T (=DSM 44701T), isolated from a smear-ripened cheese.</title>
        <authorList>
            <consortium name="US DOE Joint Genome Institute (JGI-PGF)"/>
            <person name="Walter F."/>
            <person name="Albersmeier A."/>
            <person name="Kalinowski J."/>
            <person name="Ruckert C."/>
        </authorList>
    </citation>
    <scope>NUCLEOTIDE SEQUENCE</scope>
    <source>
        <strain evidence="1">CGMCC 1.15966</strain>
    </source>
</reference>
<protein>
    <submittedName>
        <fullName evidence="1">Uncharacterized protein</fullName>
    </submittedName>
</protein>
<evidence type="ECO:0000313" key="2">
    <source>
        <dbReference type="Proteomes" id="UP000614460"/>
    </source>
</evidence>
<gene>
    <name evidence="1" type="ORF">GCM10011516_01040</name>
</gene>
<sequence length="153" mass="18435">MRYLFNYIYHFLISNSRHGTHSPFVYALAEKVIYNPTFKSKNFVEFPEGFKVKYYSKLKNILSFWEIEKLTDDLKENDSEAYWVKNIQDQEELISLIDSGKILIIHEPYKQIKKWKTLISNEEVTVSINLFHFGILLKREAQRKEDFLLRYLN</sequence>
<dbReference type="EMBL" id="BMKM01000001">
    <property type="protein sequence ID" value="GGE07124.1"/>
    <property type="molecule type" value="Genomic_DNA"/>
</dbReference>